<sequence>MSTKRKKAKTSYAKVVIHKGKLFRFLLPFVLILLTVLILCLFQNIAIQPGSSPSPFQSWFGIKPSSTEINETTDLSQPWSENPQATQSAETSTSSLPQWNEVPPDFMVSDETTAVLFSELEQQIAAMEKLEIPVALVQKLQSAALADFERGDGDAARQKILWTLQLTRELISLKTEPQLPTP</sequence>
<protein>
    <submittedName>
        <fullName evidence="3">Uncharacterized protein</fullName>
    </submittedName>
</protein>
<dbReference type="Proteomes" id="UP000229916">
    <property type="component" value="Unassembled WGS sequence"/>
</dbReference>
<feature type="compositionally biased region" description="Polar residues" evidence="1">
    <location>
        <begin position="70"/>
        <end position="83"/>
    </location>
</feature>
<organism evidence="3 4">
    <name type="scientific">candidate division WWE3 bacterium CG06_land_8_20_14_3_00_42_16</name>
    <dbReference type="NCBI Taxonomy" id="1975083"/>
    <lineage>
        <taxon>Bacteria</taxon>
        <taxon>Katanobacteria</taxon>
    </lineage>
</organism>
<keyword evidence="2" id="KW-0472">Membrane</keyword>
<keyword evidence="2" id="KW-0812">Transmembrane</keyword>
<evidence type="ECO:0000256" key="2">
    <source>
        <dbReference type="SAM" id="Phobius"/>
    </source>
</evidence>
<keyword evidence="2" id="KW-1133">Transmembrane helix</keyword>
<feature type="region of interest" description="Disordered" evidence="1">
    <location>
        <begin position="70"/>
        <end position="96"/>
    </location>
</feature>
<gene>
    <name evidence="3" type="ORF">COS81_00885</name>
</gene>
<proteinExistence type="predicted"/>
<comment type="caution">
    <text evidence="3">The sequence shown here is derived from an EMBL/GenBank/DDBJ whole genome shotgun (WGS) entry which is preliminary data.</text>
</comment>
<evidence type="ECO:0000256" key="1">
    <source>
        <dbReference type="SAM" id="MobiDB-lite"/>
    </source>
</evidence>
<dbReference type="AlphaFoldDB" id="A0A2M7APC0"/>
<feature type="compositionally biased region" description="Low complexity" evidence="1">
    <location>
        <begin position="84"/>
        <end position="95"/>
    </location>
</feature>
<reference evidence="4" key="1">
    <citation type="submission" date="2017-09" db="EMBL/GenBank/DDBJ databases">
        <title>Depth-based differentiation of microbial function through sediment-hosted aquifers and enrichment of novel symbionts in the deep terrestrial subsurface.</title>
        <authorList>
            <person name="Probst A.J."/>
            <person name="Ladd B."/>
            <person name="Jarett J.K."/>
            <person name="Geller-Mcgrath D.E."/>
            <person name="Sieber C.M.K."/>
            <person name="Emerson J.B."/>
            <person name="Anantharaman K."/>
            <person name="Thomas B.C."/>
            <person name="Malmstrom R."/>
            <person name="Stieglmeier M."/>
            <person name="Klingl A."/>
            <person name="Woyke T."/>
            <person name="Ryan C.M."/>
            <person name="Banfield J.F."/>
        </authorList>
    </citation>
    <scope>NUCLEOTIDE SEQUENCE [LARGE SCALE GENOMIC DNA]</scope>
</reference>
<evidence type="ECO:0000313" key="3">
    <source>
        <dbReference type="EMBL" id="PIU69222.1"/>
    </source>
</evidence>
<evidence type="ECO:0000313" key="4">
    <source>
        <dbReference type="Proteomes" id="UP000229916"/>
    </source>
</evidence>
<name>A0A2M7APC0_UNCKA</name>
<feature type="transmembrane region" description="Helical" evidence="2">
    <location>
        <begin position="21"/>
        <end position="46"/>
    </location>
</feature>
<accession>A0A2M7APC0</accession>
<dbReference type="EMBL" id="PEWD01000017">
    <property type="protein sequence ID" value="PIU69222.1"/>
    <property type="molecule type" value="Genomic_DNA"/>
</dbReference>